<proteinExistence type="predicted"/>
<dbReference type="Proteomes" id="UP001188597">
    <property type="component" value="Unassembled WGS sequence"/>
</dbReference>
<evidence type="ECO:0000313" key="1">
    <source>
        <dbReference type="EMBL" id="KAK2997711.1"/>
    </source>
</evidence>
<dbReference type="AlphaFoldDB" id="A0AA88UXN1"/>
<protein>
    <submittedName>
        <fullName evidence="1">Uncharacterized protein</fullName>
    </submittedName>
</protein>
<dbReference type="EMBL" id="JAVXUP010004029">
    <property type="protein sequence ID" value="KAK2997711.1"/>
    <property type="molecule type" value="Genomic_DNA"/>
</dbReference>
<evidence type="ECO:0000313" key="2">
    <source>
        <dbReference type="Proteomes" id="UP001188597"/>
    </source>
</evidence>
<gene>
    <name evidence="1" type="ORF">RJ639_024712</name>
</gene>
<keyword evidence="2" id="KW-1185">Reference proteome</keyword>
<accession>A0AA88UXN1</accession>
<organism evidence="1 2">
    <name type="scientific">Escallonia herrerae</name>
    <dbReference type="NCBI Taxonomy" id="1293975"/>
    <lineage>
        <taxon>Eukaryota</taxon>
        <taxon>Viridiplantae</taxon>
        <taxon>Streptophyta</taxon>
        <taxon>Embryophyta</taxon>
        <taxon>Tracheophyta</taxon>
        <taxon>Spermatophyta</taxon>
        <taxon>Magnoliopsida</taxon>
        <taxon>eudicotyledons</taxon>
        <taxon>Gunneridae</taxon>
        <taxon>Pentapetalae</taxon>
        <taxon>asterids</taxon>
        <taxon>campanulids</taxon>
        <taxon>Escalloniales</taxon>
        <taxon>Escalloniaceae</taxon>
        <taxon>Escallonia</taxon>
    </lineage>
</organism>
<sequence length="75" mass="8604">MGLKPQCQHEFHIHTIYSGKKTLSRLLVASLLHQFDWSLPRGMDLADLLDEKFGLSMMKEKLLLLIPSPRKRSTG</sequence>
<comment type="caution">
    <text evidence="1">The sequence shown here is derived from an EMBL/GenBank/DDBJ whole genome shotgun (WGS) entry which is preliminary data.</text>
</comment>
<name>A0AA88UXN1_9ASTE</name>
<reference evidence="1" key="1">
    <citation type="submission" date="2022-12" db="EMBL/GenBank/DDBJ databases">
        <title>Draft genome assemblies for two species of Escallonia (Escalloniales).</title>
        <authorList>
            <person name="Chanderbali A."/>
            <person name="Dervinis C."/>
            <person name="Anghel I."/>
            <person name="Soltis D."/>
            <person name="Soltis P."/>
            <person name="Zapata F."/>
        </authorList>
    </citation>
    <scope>NUCLEOTIDE SEQUENCE</scope>
    <source>
        <strain evidence="1">UCBG64.0493</strain>
        <tissue evidence="1">Leaf</tissue>
    </source>
</reference>